<dbReference type="Pfam" id="PF02867">
    <property type="entry name" value="Ribonuc_red_lgC"/>
    <property type="match status" value="2"/>
</dbReference>
<evidence type="ECO:0000256" key="10">
    <source>
        <dbReference type="ARBA" id="ARBA00047754"/>
    </source>
</evidence>
<dbReference type="KEGG" id="dfo:Dform_01606"/>
<comment type="similarity">
    <text evidence="2 11">Belongs to the ribonucleoside diphosphate reductase class-2 family.</text>
</comment>
<reference evidence="15" key="1">
    <citation type="submission" date="2016-11" db="EMBL/GenBank/DDBJ databases">
        <title>Dehalogenimonas formicexedens sp. nov., a chlorinated alkane respiring bacterium isolated from contaminated groundwater.</title>
        <authorList>
            <person name="Key T.A."/>
            <person name="Bowman K.S."/>
            <person name="Lee I."/>
            <person name="Chun J."/>
            <person name="Albuquerque L."/>
            <person name="da Costa M.S."/>
            <person name="Rainey F.A."/>
            <person name="Moe W.M."/>
        </authorList>
    </citation>
    <scope>NUCLEOTIDE SEQUENCE [LARGE SCALE GENOMIC DNA]</scope>
    <source>
        <strain evidence="15">NSZ-14</strain>
    </source>
</reference>
<dbReference type="EC" id="1.17.4.1" evidence="11"/>
<dbReference type="InterPro" id="IPR013509">
    <property type="entry name" value="RNR_lsu_N"/>
</dbReference>
<dbReference type="UniPathway" id="UPA00326"/>
<dbReference type="InterPro" id="IPR050862">
    <property type="entry name" value="RdRp_reductase_class-2"/>
</dbReference>
<evidence type="ECO:0000256" key="6">
    <source>
        <dbReference type="ARBA" id="ARBA00023002"/>
    </source>
</evidence>
<dbReference type="STRING" id="1839801.Dform_01606"/>
<evidence type="ECO:0000256" key="3">
    <source>
        <dbReference type="ARBA" id="ARBA00022628"/>
    </source>
</evidence>
<dbReference type="SUPFAM" id="SSF51998">
    <property type="entry name" value="PFL-like glycyl radical enzymes"/>
    <property type="match status" value="1"/>
</dbReference>
<dbReference type="PRINTS" id="PR01183">
    <property type="entry name" value="RIBORDTASEM1"/>
</dbReference>
<dbReference type="Proteomes" id="UP000185934">
    <property type="component" value="Chromosome"/>
</dbReference>
<dbReference type="Gene3D" id="3.20.70.20">
    <property type="match status" value="1"/>
</dbReference>
<evidence type="ECO:0000256" key="8">
    <source>
        <dbReference type="ARBA" id="ARBA00023157"/>
    </source>
</evidence>
<organism evidence="14 15">
    <name type="scientific">Dehalogenimonas formicexedens</name>
    <dbReference type="NCBI Taxonomy" id="1839801"/>
    <lineage>
        <taxon>Bacteria</taxon>
        <taxon>Bacillati</taxon>
        <taxon>Chloroflexota</taxon>
        <taxon>Dehalococcoidia</taxon>
        <taxon>Dehalococcoidales</taxon>
        <taxon>Dehalococcoidaceae</taxon>
        <taxon>Dehalogenimonas</taxon>
    </lineage>
</organism>
<dbReference type="GO" id="GO:0031419">
    <property type="term" value="F:cobalamin binding"/>
    <property type="evidence" value="ECO:0007669"/>
    <property type="project" value="UniProtKB-KW"/>
</dbReference>
<keyword evidence="5 11" id="KW-0547">Nucleotide-binding</keyword>
<dbReference type="Pfam" id="PF00317">
    <property type="entry name" value="Ribonuc_red_lgN"/>
    <property type="match status" value="1"/>
</dbReference>
<evidence type="ECO:0000256" key="7">
    <source>
        <dbReference type="ARBA" id="ARBA00023116"/>
    </source>
</evidence>
<protein>
    <recommendedName>
        <fullName evidence="11">Vitamin B12-dependent ribonucleotide reductase</fullName>
        <ecNumber evidence="11">1.17.4.1</ecNumber>
    </recommendedName>
</protein>
<evidence type="ECO:0000256" key="4">
    <source>
        <dbReference type="ARBA" id="ARBA00022634"/>
    </source>
</evidence>
<keyword evidence="9 11" id="KW-0170">Cobalt</keyword>
<feature type="domain" description="Ribonucleotide reductase large subunit C-terminal" evidence="13">
    <location>
        <begin position="94"/>
        <end position="408"/>
    </location>
</feature>
<proteinExistence type="inferred from homology"/>
<dbReference type="InterPro" id="IPR013344">
    <property type="entry name" value="RNR_NrdJ/NrdZ"/>
</dbReference>
<name>A0A1P8F8Y5_9CHLR</name>
<comment type="cofactor">
    <cofactor evidence="1 11">
        <name>adenosylcob(III)alamin</name>
        <dbReference type="ChEBI" id="CHEBI:18408"/>
    </cofactor>
</comment>
<dbReference type="NCBIfam" id="TIGR02504">
    <property type="entry name" value="NrdJ_Z"/>
    <property type="match status" value="1"/>
</dbReference>
<keyword evidence="3 11" id="KW-0846">Cobalamin</keyword>
<keyword evidence="15" id="KW-1185">Reference proteome</keyword>
<dbReference type="SUPFAM" id="SSF48168">
    <property type="entry name" value="R1 subunit of ribonucleotide reductase, N-terminal domain"/>
    <property type="match status" value="1"/>
</dbReference>
<dbReference type="InterPro" id="IPR008926">
    <property type="entry name" value="RNR_R1-su_N"/>
</dbReference>
<evidence type="ECO:0000313" key="15">
    <source>
        <dbReference type="Proteomes" id="UP000185934"/>
    </source>
</evidence>
<feature type="domain" description="Ribonucleotide reductase large subunit N-terminal" evidence="12">
    <location>
        <begin position="10"/>
        <end position="91"/>
    </location>
</feature>
<evidence type="ECO:0000256" key="9">
    <source>
        <dbReference type="ARBA" id="ARBA00023285"/>
    </source>
</evidence>
<evidence type="ECO:0000259" key="12">
    <source>
        <dbReference type="Pfam" id="PF00317"/>
    </source>
</evidence>
<evidence type="ECO:0000256" key="2">
    <source>
        <dbReference type="ARBA" id="ARBA00007405"/>
    </source>
</evidence>
<evidence type="ECO:0000256" key="1">
    <source>
        <dbReference type="ARBA" id="ARBA00001922"/>
    </source>
</evidence>
<evidence type="ECO:0000259" key="13">
    <source>
        <dbReference type="Pfam" id="PF02867"/>
    </source>
</evidence>
<dbReference type="AlphaFoldDB" id="A0A1P8F8Y5"/>
<comment type="function">
    <text evidence="11">Catalyzes the reduction of ribonucleotides to deoxyribonucleotides. May function to provide a pool of deoxyribonucleotide precursors for DNA repair during oxygen limitation and/or for immediate growth after restoration of oxygen.</text>
</comment>
<feature type="domain" description="Ribonucleotide reductase large subunit C-terminal" evidence="13">
    <location>
        <begin position="419"/>
        <end position="564"/>
    </location>
</feature>
<evidence type="ECO:0000256" key="5">
    <source>
        <dbReference type="ARBA" id="ARBA00022741"/>
    </source>
</evidence>
<dbReference type="CDD" id="cd02888">
    <property type="entry name" value="RNR_II_dimer"/>
    <property type="match status" value="1"/>
</dbReference>
<dbReference type="GO" id="GO:0005524">
    <property type="term" value="F:ATP binding"/>
    <property type="evidence" value="ECO:0007669"/>
    <property type="project" value="InterPro"/>
</dbReference>
<dbReference type="OrthoDB" id="9762933at2"/>
<dbReference type="InterPro" id="IPR000788">
    <property type="entry name" value="RNR_lg_C"/>
</dbReference>
<dbReference type="GO" id="GO:0071897">
    <property type="term" value="P:DNA biosynthetic process"/>
    <property type="evidence" value="ECO:0007669"/>
    <property type="project" value="UniProtKB-KW"/>
</dbReference>
<sequence length="592" mass="64943">MVVKVRSGAKLTSNALRVLEKRYLRRDESGEIIETPDEMFRRVANAVAAIEASYDKAAAIGQISDDFYQAMANLEFLPNSLTLLNAGEPNGQLASCFVLPTEDSLEATFETVKYTALIHKAGGGTGFNFSKVRPKNDRVGGRLGVSAGPVGLIDVIATAADYIRQGGVRRGCNSVVLNVDHPDILEFIKAKNDPNALTNFYISVAVSDDFMARVKAGADYSLINPRNGQAVGTLNAKKVFERIVDQAWHTGDPGFIFLDRINRDNPTPQLGTIDMITGCGEQALLPYESCPLGSINLSRMLKNERGTLSIDYDKIQRMVELGVRFLDNVIDASSYPDPIIEKATKRTRRIGLGVMGFADLLFQLGNPYNSESAETIATDIMGFIQKQAHEASHRLAQKRGSFPGFTGSVFDFPGAPPRRNAACTTVAPTGTLSIIAGCSCGIEPLFSVAFVRHMLDGERLLEVNPYFEKAVRESDAWTADLLERLVRCNHLHEQADVPESIRNIFVTAHQVSPEWHVRIQSAFQKNIDAAVSKTVNFPNSATRDEIARVFFLAHESGLKGITIYRDGSRELQPQCTGEFGLCLVGQYCEINP</sequence>
<gene>
    <name evidence="14" type="primary">nrdA</name>
    <name evidence="14" type="synonym">nrdE</name>
    <name evidence="14" type="ORF">Dform_01606</name>
</gene>
<evidence type="ECO:0000256" key="11">
    <source>
        <dbReference type="RuleBase" id="RU364064"/>
    </source>
</evidence>
<accession>A0A1P8F8Y5</accession>
<dbReference type="GO" id="GO:0009263">
    <property type="term" value="P:deoxyribonucleotide biosynthetic process"/>
    <property type="evidence" value="ECO:0007669"/>
    <property type="project" value="UniProtKB-KW"/>
</dbReference>
<dbReference type="PANTHER" id="PTHR43371:SF1">
    <property type="entry name" value="RIBONUCLEOSIDE-DIPHOSPHATE REDUCTASE"/>
    <property type="match status" value="1"/>
</dbReference>
<dbReference type="GO" id="GO:0004748">
    <property type="term" value="F:ribonucleoside-diphosphate reductase activity, thioredoxin disulfide as acceptor"/>
    <property type="evidence" value="ECO:0007669"/>
    <property type="project" value="UniProtKB-EC"/>
</dbReference>
<dbReference type="PANTHER" id="PTHR43371">
    <property type="entry name" value="VITAMIN B12-DEPENDENT RIBONUCLEOTIDE REDUCTASE"/>
    <property type="match status" value="1"/>
</dbReference>
<dbReference type="EMBL" id="CP018258">
    <property type="protein sequence ID" value="APV44927.1"/>
    <property type="molecule type" value="Genomic_DNA"/>
</dbReference>
<keyword evidence="6 11" id="KW-0560">Oxidoreductase</keyword>
<keyword evidence="4 11" id="KW-0237">DNA synthesis</keyword>
<comment type="catalytic activity">
    <reaction evidence="10 11">
        <text>a 2'-deoxyribonucleoside 5'-diphosphate + [thioredoxin]-disulfide + H2O = a ribonucleoside 5'-diphosphate + [thioredoxin]-dithiol</text>
        <dbReference type="Rhea" id="RHEA:23252"/>
        <dbReference type="Rhea" id="RHEA-COMP:10698"/>
        <dbReference type="Rhea" id="RHEA-COMP:10700"/>
        <dbReference type="ChEBI" id="CHEBI:15377"/>
        <dbReference type="ChEBI" id="CHEBI:29950"/>
        <dbReference type="ChEBI" id="CHEBI:50058"/>
        <dbReference type="ChEBI" id="CHEBI:57930"/>
        <dbReference type="ChEBI" id="CHEBI:73316"/>
        <dbReference type="EC" id="1.17.4.1"/>
    </reaction>
</comment>
<keyword evidence="8" id="KW-1015">Disulfide bond</keyword>
<keyword evidence="7" id="KW-0215">Deoxyribonucleotide synthesis</keyword>
<evidence type="ECO:0000313" key="14">
    <source>
        <dbReference type="EMBL" id="APV44927.1"/>
    </source>
</evidence>